<keyword evidence="2" id="KW-1185">Reference proteome</keyword>
<name>A0ABD3ID21_9MARC</name>
<accession>A0ABD3ID21</accession>
<proteinExistence type="predicted"/>
<protein>
    <submittedName>
        <fullName evidence="1">Uncharacterized protein</fullName>
    </submittedName>
</protein>
<gene>
    <name evidence="1" type="ORF">R1sor_019630</name>
</gene>
<reference evidence="1 2" key="1">
    <citation type="submission" date="2024-09" db="EMBL/GenBank/DDBJ databases">
        <title>Chromosome-scale assembly of Riccia sorocarpa.</title>
        <authorList>
            <person name="Paukszto L."/>
        </authorList>
    </citation>
    <scope>NUCLEOTIDE SEQUENCE [LARGE SCALE GENOMIC DNA]</scope>
    <source>
        <strain evidence="1">LP-2024</strain>
        <tissue evidence="1">Aerial parts of the thallus</tissue>
    </source>
</reference>
<organism evidence="1 2">
    <name type="scientific">Riccia sorocarpa</name>
    <dbReference type="NCBI Taxonomy" id="122646"/>
    <lineage>
        <taxon>Eukaryota</taxon>
        <taxon>Viridiplantae</taxon>
        <taxon>Streptophyta</taxon>
        <taxon>Embryophyta</taxon>
        <taxon>Marchantiophyta</taxon>
        <taxon>Marchantiopsida</taxon>
        <taxon>Marchantiidae</taxon>
        <taxon>Marchantiales</taxon>
        <taxon>Ricciaceae</taxon>
        <taxon>Riccia</taxon>
    </lineage>
</organism>
<sequence>MLTPKPDNTQMTQDMSCIRFRLPSDDTSRRGRRLSVEIIYSSDPDIDPDEVSSGASEGAFLRRCRRLGIVPNTSTLTTIAEEGIEVQTPFFPGRIQVNARTGMITILPADEQHDVRKANVMIPRNIPNVTAAIAGRNSTTASKLLPGRIVSLRQAVEIPRFLRVEHSTGSIRGDGSMDSLPGGADEVFAVVRLLIHEDAFALKSVRTNKFIKCDAEGKFVHAVCEELTVCEESDEESTVGTAECFMEEDAGVNLIAVRSVKYNQFWGSVYPLKLKLFSKIEPHGRFEVVPVVHIF</sequence>
<evidence type="ECO:0000313" key="1">
    <source>
        <dbReference type="EMBL" id="KAL3701608.1"/>
    </source>
</evidence>
<dbReference type="AlphaFoldDB" id="A0ABD3ID21"/>
<dbReference type="Proteomes" id="UP001633002">
    <property type="component" value="Unassembled WGS sequence"/>
</dbReference>
<comment type="caution">
    <text evidence="1">The sequence shown here is derived from an EMBL/GenBank/DDBJ whole genome shotgun (WGS) entry which is preliminary data.</text>
</comment>
<dbReference type="EMBL" id="JBJQOH010000001">
    <property type="protein sequence ID" value="KAL3701608.1"/>
    <property type="molecule type" value="Genomic_DNA"/>
</dbReference>
<evidence type="ECO:0000313" key="2">
    <source>
        <dbReference type="Proteomes" id="UP001633002"/>
    </source>
</evidence>